<accession>A0A6H5HWQ9</accession>
<gene>
    <name evidence="1" type="ORF">TBRA_LOCUS470</name>
</gene>
<feature type="non-terminal residue" evidence="1">
    <location>
        <position position="58"/>
    </location>
</feature>
<proteinExistence type="predicted"/>
<evidence type="ECO:0000313" key="1">
    <source>
        <dbReference type="EMBL" id="CAB0028270.1"/>
    </source>
</evidence>
<organism evidence="1 2">
    <name type="scientific">Trichogramma brassicae</name>
    <dbReference type="NCBI Taxonomy" id="86971"/>
    <lineage>
        <taxon>Eukaryota</taxon>
        <taxon>Metazoa</taxon>
        <taxon>Ecdysozoa</taxon>
        <taxon>Arthropoda</taxon>
        <taxon>Hexapoda</taxon>
        <taxon>Insecta</taxon>
        <taxon>Pterygota</taxon>
        <taxon>Neoptera</taxon>
        <taxon>Endopterygota</taxon>
        <taxon>Hymenoptera</taxon>
        <taxon>Apocrita</taxon>
        <taxon>Proctotrupomorpha</taxon>
        <taxon>Chalcidoidea</taxon>
        <taxon>Trichogrammatidae</taxon>
        <taxon>Trichogramma</taxon>
    </lineage>
</organism>
<sequence length="58" mass="6735">MLLFGRDPLVTEDVVPDRTWCRERFLGLDIEGIMTILGQLSIFKSNMRTVRSLILRLV</sequence>
<dbReference type="EMBL" id="CADCXV010000111">
    <property type="protein sequence ID" value="CAB0028270.1"/>
    <property type="molecule type" value="Genomic_DNA"/>
</dbReference>
<evidence type="ECO:0000313" key="2">
    <source>
        <dbReference type="Proteomes" id="UP000479190"/>
    </source>
</evidence>
<name>A0A6H5HWQ9_9HYME</name>
<protein>
    <submittedName>
        <fullName evidence="1">Uncharacterized protein</fullName>
    </submittedName>
</protein>
<keyword evidence="2" id="KW-1185">Reference proteome</keyword>
<dbReference type="Proteomes" id="UP000479190">
    <property type="component" value="Unassembled WGS sequence"/>
</dbReference>
<dbReference type="AlphaFoldDB" id="A0A6H5HWQ9"/>
<reference evidence="1 2" key="1">
    <citation type="submission" date="2020-02" db="EMBL/GenBank/DDBJ databases">
        <authorList>
            <person name="Ferguson B K."/>
        </authorList>
    </citation>
    <scope>NUCLEOTIDE SEQUENCE [LARGE SCALE GENOMIC DNA]</scope>
</reference>